<dbReference type="PANTHER" id="PTHR47642">
    <property type="entry name" value="ATP-DEPENDENT DNA HELICASE"/>
    <property type="match status" value="1"/>
</dbReference>
<evidence type="ECO:0000313" key="2">
    <source>
        <dbReference type="Proteomes" id="UP001152320"/>
    </source>
</evidence>
<evidence type="ECO:0000313" key="1">
    <source>
        <dbReference type="EMBL" id="KAJ8019300.1"/>
    </source>
</evidence>
<comment type="caution">
    <text evidence="1">The sequence shown here is derived from an EMBL/GenBank/DDBJ whole genome shotgun (WGS) entry which is preliminary data.</text>
</comment>
<sequence length="64" mass="7561">MYIVSYIRKAERDMGDLLRTTQQEAREGNPNAMDELRKLGSMYLHHREVSVMESVYRVTGMHMK</sequence>
<proteinExistence type="predicted"/>
<dbReference type="EMBL" id="JAIZAY010000038">
    <property type="protein sequence ID" value="KAJ8019300.1"/>
    <property type="molecule type" value="Genomic_DNA"/>
</dbReference>
<organism evidence="1 2">
    <name type="scientific">Holothuria leucospilota</name>
    <name type="common">Black long sea cucumber</name>
    <name type="synonym">Mertensiothuria leucospilota</name>
    <dbReference type="NCBI Taxonomy" id="206669"/>
    <lineage>
        <taxon>Eukaryota</taxon>
        <taxon>Metazoa</taxon>
        <taxon>Echinodermata</taxon>
        <taxon>Eleutherozoa</taxon>
        <taxon>Echinozoa</taxon>
        <taxon>Holothuroidea</taxon>
        <taxon>Aspidochirotacea</taxon>
        <taxon>Aspidochirotida</taxon>
        <taxon>Holothuriidae</taxon>
        <taxon>Holothuria</taxon>
    </lineage>
</organism>
<dbReference type="InterPro" id="IPR051055">
    <property type="entry name" value="PIF1_helicase"/>
</dbReference>
<dbReference type="AlphaFoldDB" id="A0A9Q0YBU6"/>
<name>A0A9Q0YBU6_HOLLE</name>
<accession>A0A9Q0YBU6</accession>
<keyword evidence="2" id="KW-1185">Reference proteome</keyword>
<dbReference type="Proteomes" id="UP001152320">
    <property type="component" value="Unassembled WGS sequence"/>
</dbReference>
<gene>
    <name evidence="1" type="ORF">HOLleu_42182</name>
</gene>
<protein>
    <submittedName>
        <fullName evidence="1">Uncharacterized protein</fullName>
    </submittedName>
</protein>
<reference evidence="1" key="1">
    <citation type="submission" date="2021-10" db="EMBL/GenBank/DDBJ databases">
        <title>Tropical sea cucumber genome reveals ecological adaptation and Cuvierian tubules defense mechanism.</title>
        <authorList>
            <person name="Chen T."/>
        </authorList>
    </citation>
    <scope>NUCLEOTIDE SEQUENCE</scope>
    <source>
        <strain evidence="1">Nanhai2018</strain>
        <tissue evidence="1">Muscle</tissue>
    </source>
</reference>
<dbReference type="PANTHER" id="PTHR47642:SF5">
    <property type="entry name" value="ATP-DEPENDENT DNA HELICASE"/>
    <property type="match status" value="1"/>
</dbReference>
<dbReference type="OrthoDB" id="6141723at2759"/>